<dbReference type="AlphaFoldDB" id="A0A6S6QWE1"/>
<sequence>MAKKLRPSLIAGPILFLVGLIGLGVGFFVFKPPQTQVSTATLVGGPFKLIDQNGAAVTDVSMKGKPFLVFFGFTHCPDICPTKLFEMSQALNVAEKSVPDIEALFISVDPERDTPDVMKRYLSSFSPRIKGLTGDQASVDAAVKAYRAYAKKVPTDSGYTMDHTSLVYLMGRNGEFLTSLDMTKKDTEIAEQISSKL</sequence>
<keyword evidence="5" id="KW-0472">Membrane</keyword>
<keyword evidence="2 3" id="KW-0186">Copper</keyword>
<dbReference type="PANTHER" id="PTHR12151">
    <property type="entry name" value="ELECTRON TRANSPORT PROTIN SCO1/SENC FAMILY MEMBER"/>
    <property type="match status" value="1"/>
</dbReference>
<name>A0A6S6QWE1_9HYPH</name>
<keyword evidence="4" id="KW-1015">Disulfide bond</keyword>
<evidence type="ECO:0000256" key="4">
    <source>
        <dbReference type="PIRSR" id="PIRSR603782-2"/>
    </source>
</evidence>
<dbReference type="InterPro" id="IPR036249">
    <property type="entry name" value="Thioredoxin-like_sf"/>
</dbReference>
<feature type="disulfide bond" description="Redox-active" evidence="4">
    <location>
        <begin position="76"/>
        <end position="80"/>
    </location>
</feature>
<dbReference type="FunFam" id="3.40.30.10:FF:000013">
    <property type="entry name" value="Blast:Protein SCO1 homolog, mitochondrial"/>
    <property type="match status" value="1"/>
</dbReference>
<organism evidence="6 7">
    <name type="scientific">Terrihabitans soli</name>
    <dbReference type="NCBI Taxonomy" id="708113"/>
    <lineage>
        <taxon>Bacteria</taxon>
        <taxon>Pseudomonadati</taxon>
        <taxon>Pseudomonadota</taxon>
        <taxon>Alphaproteobacteria</taxon>
        <taxon>Hyphomicrobiales</taxon>
        <taxon>Terrihabitans</taxon>
    </lineage>
</organism>
<keyword evidence="7" id="KW-1185">Reference proteome</keyword>
<dbReference type="KEGG" id="tso:IZ6_26300"/>
<keyword evidence="5" id="KW-0812">Transmembrane</keyword>
<dbReference type="Proteomes" id="UP000515317">
    <property type="component" value="Chromosome"/>
</dbReference>
<feature type="binding site" evidence="3">
    <location>
        <position position="163"/>
    </location>
    <ligand>
        <name>Cu cation</name>
        <dbReference type="ChEBI" id="CHEBI:23378"/>
    </ligand>
</feature>
<evidence type="ECO:0000256" key="5">
    <source>
        <dbReference type="SAM" id="Phobius"/>
    </source>
</evidence>
<feature type="binding site" evidence="3">
    <location>
        <position position="80"/>
    </location>
    <ligand>
        <name>Cu cation</name>
        <dbReference type="ChEBI" id="CHEBI:23378"/>
    </ligand>
</feature>
<dbReference type="EMBL" id="AP023361">
    <property type="protein sequence ID" value="BCJ91895.1"/>
    <property type="molecule type" value="Genomic_DNA"/>
</dbReference>
<feature type="binding site" evidence="3">
    <location>
        <position position="76"/>
    </location>
    <ligand>
        <name>Cu cation</name>
        <dbReference type="ChEBI" id="CHEBI:23378"/>
    </ligand>
</feature>
<evidence type="ECO:0000256" key="2">
    <source>
        <dbReference type="ARBA" id="ARBA00023008"/>
    </source>
</evidence>
<dbReference type="PANTHER" id="PTHR12151:SF25">
    <property type="entry name" value="LINALOOL DEHYDRATASE_ISOMERASE DOMAIN-CONTAINING PROTEIN"/>
    <property type="match status" value="1"/>
</dbReference>
<evidence type="ECO:0000256" key="3">
    <source>
        <dbReference type="PIRSR" id="PIRSR603782-1"/>
    </source>
</evidence>
<feature type="transmembrane region" description="Helical" evidence="5">
    <location>
        <begin position="9"/>
        <end position="30"/>
    </location>
</feature>
<proteinExistence type="inferred from homology"/>
<evidence type="ECO:0000313" key="6">
    <source>
        <dbReference type="EMBL" id="BCJ91895.1"/>
    </source>
</evidence>
<evidence type="ECO:0000313" key="7">
    <source>
        <dbReference type="Proteomes" id="UP000515317"/>
    </source>
</evidence>
<dbReference type="RefSeq" id="WP_222875513.1">
    <property type="nucleotide sequence ID" value="NZ_AP023361.1"/>
</dbReference>
<dbReference type="Gene3D" id="3.40.30.10">
    <property type="entry name" value="Glutaredoxin"/>
    <property type="match status" value="1"/>
</dbReference>
<keyword evidence="5" id="KW-1133">Transmembrane helix</keyword>
<dbReference type="InterPro" id="IPR003782">
    <property type="entry name" value="SCO1/SenC"/>
</dbReference>
<dbReference type="CDD" id="cd02968">
    <property type="entry name" value="SCO"/>
    <property type="match status" value="1"/>
</dbReference>
<comment type="similarity">
    <text evidence="1">Belongs to the SCO1/2 family.</text>
</comment>
<protein>
    <submittedName>
        <fullName evidence="6">Copper-binding protein</fullName>
    </submittedName>
</protein>
<reference evidence="6 7" key="1">
    <citation type="submission" date="2020-08" db="EMBL/GenBank/DDBJ databases">
        <title>Genome sequence of Rhizobiales bacterium strain IZ6.</title>
        <authorList>
            <person name="Nakai R."/>
            <person name="Naganuma T."/>
        </authorList>
    </citation>
    <scope>NUCLEOTIDE SEQUENCE [LARGE SCALE GENOMIC DNA]</scope>
    <source>
        <strain evidence="6 7">IZ6</strain>
    </source>
</reference>
<dbReference type="SUPFAM" id="SSF52833">
    <property type="entry name" value="Thioredoxin-like"/>
    <property type="match status" value="1"/>
</dbReference>
<keyword evidence="3" id="KW-0479">Metal-binding</keyword>
<dbReference type="GO" id="GO:0046872">
    <property type="term" value="F:metal ion binding"/>
    <property type="evidence" value="ECO:0007669"/>
    <property type="project" value="UniProtKB-KW"/>
</dbReference>
<gene>
    <name evidence="6" type="ORF">IZ6_26300</name>
</gene>
<evidence type="ECO:0000256" key="1">
    <source>
        <dbReference type="ARBA" id="ARBA00010996"/>
    </source>
</evidence>
<accession>A0A6S6QWE1</accession>
<dbReference type="Pfam" id="PF02630">
    <property type="entry name" value="SCO1-SenC"/>
    <property type="match status" value="1"/>
</dbReference>